<gene>
    <name evidence="3" type="ORF">SEVIR_9G242700v2</name>
</gene>
<dbReference type="InterPro" id="IPR005651">
    <property type="entry name" value="Trm112-like"/>
</dbReference>
<organism evidence="3 4">
    <name type="scientific">Setaria viridis</name>
    <name type="common">Green bristlegrass</name>
    <name type="synonym">Setaria italica subsp. viridis</name>
    <dbReference type="NCBI Taxonomy" id="4556"/>
    <lineage>
        <taxon>Eukaryota</taxon>
        <taxon>Viridiplantae</taxon>
        <taxon>Streptophyta</taxon>
        <taxon>Embryophyta</taxon>
        <taxon>Tracheophyta</taxon>
        <taxon>Spermatophyta</taxon>
        <taxon>Magnoliopsida</taxon>
        <taxon>Liliopsida</taxon>
        <taxon>Poales</taxon>
        <taxon>Poaceae</taxon>
        <taxon>PACMAD clade</taxon>
        <taxon>Panicoideae</taxon>
        <taxon>Panicodae</taxon>
        <taxon>Paniceae</taxon>
        <taxon>Cenchrinae</taxon>
        <taxon>Setaria</taxon>
    </lineage>
</organism>
<evidence type="ECO:0000313" key="3">
    <source>
        <dbReference type="EMBL" id="TKV93696.1"/>
    </source>
</evidence>
<dbReference type="SUPFAM" id="SSF158997">
    <property type="entry name" value="Trm112p-like"/>
    <property type="match status" value="1"/>
</dbReference>
<keyword evidence="4" id="KW-1185">Reference proteome</keyword>
<evidence type="ECO:0000256" key="1">
    <source>
        <dbReference type="ARBA" id="ARBA00038479"/>
    </source>
</evidence>
<dbReference type="Gramene" id="TKV93696">
    <property type="protein sequence ID" value="TKV93696"/>
    <property type="gene ID" value="SEVIR_9G242700v2"/>
</dbReference>
<dbReference type="PANTHER" id="PTHR33505">
    <property type="entry name" value="ZGC:162634"/>
    <property type="match status" value="1"/>
</dbReference>
<name>A0A4U6T9I1_SETVI</name>
<accession>A0A4U6T9I1</accession>
<sequence>MSAPNTTAASVRDCKYGRITYLGGRRGCRYFKCPDIDNDIKVCPLSKKPLRIARRPEKQESVSSFGHALRAALLLPRSLHALCLCEILLPSRYCEASGSLVSDAVGVSFPIEDGIPSLVPKDGKFLEDDPGEIRTRAHP</sequence>
<comment type="similarity">
    <text evidence="1">Belongs to the PREY family.</text>
</comment>
<reference evidence="3" key="1">
    <citation type="submission" date="2019-03" db="EMBL/GenBank/DDBJ databases">
        <title>WGS assembly of Setaria viridis.</title>
        <authorList>
            <person name="Huang P."/>
            <person name="Jenkins J."/>
            <person name="Grimwood J."/>
            <person name="Barry K."/>
            <person name="Healey A."/>
            <person name="Mamidi S."/>
            <person name="Sreedasyam A."/>
            <person name="Shu S."/>
            <person name="Feldman M."/>
            <person name="Wu J."/>
            <person name="Yu Y."/>
            <person name="Chen C."/>
            <person name="Johnson J."/>
            <person name="Rokhsar D."/>
            <person name="Baxter I."/>
            <person name="Schmutz J."/>
            <person name="Brutnell T."/>
            <person name="Kellogg E."/>
        </authorList>
    </citation>
    <scope>NUCLEOTIDE SEQUENCE [LARGE SCALE GENOMIC DNA]</scope>
</reference>
<dbReference type="EMBL" id="CM016560">
    <property type="protein sequence ID" value="TKV93696.1"/>
    <property type="molecule type" value="Genomic_DNA"/>
</dbReference>
<evidence type="ECO:0000256" key="2">
    <source>
        <dbReference type="ARBA" id="ARBA00040939"/>
    </source>
</evidence>
<dbReference type="AlphaFoldDB" id="A0A4U6T9I1"/>
<proteinExistence type="inferred from homology"/>
<evidence type="ECO:0000313" key="4">
    <source>
        <dbReference type="Proteomes" id="UP000298652"/>
    </source>
</evidence>
<protein>
    <recommendedName>
        <fullName evidence="2">Protein preY, mitochondrial</fullName>
    </recommendedName>
</protein>
<dbReference type="Pfam" id="PF03966">
    <property type="entry name" value="Trm112p"/>
    <property type="match status" value="1"/>
</dbReference>
<dbReference type="Proteomes" id="UP000298652">
    <property type="component" value="Chromosome 9"/>
</dbReference>
<dbReference type="PANTHER" id="PTHR33505:SF4">
    <property type="entry name" value="PROTEIN PREY, MITOCHONDRIAL"/>
    <property type="match status" value="1"/>
</dbReference>
<dbReference type="Gene3D" id="2.20.25.10">
    <property type="match status" value="1"/>
</dbReference>